<accession>A0A4Q1C812</accession>
<dbReference type="NCBIfam" id="TIGR03790">
    <property type="entry name" value="TIGR03790 family protein"/>
    <property type="match status" value="1"/>
</dbReference>
<protein>
    <submittedName>
        <fullName evidence="1">TIGR03790 family protein</fullName>
    </submittedName>
</protein>
<dbReference type="EMBL" id="SDHX01000001">
    <property type="protein sequence ID" value="RXK54932.1"/>
    <property type="molecule type" value="Genomic_DNA"/>
</dbReference>
<dbReference type="OrthoDB" id="9771443at2"/>
<proteinExistence type="predicted"/>
<dbReference type="RefSeq" id="WP_129046297.1">
    <property type="nucleotide sequence ID" value="NZ_SDHX01000001.1"/>
</dbReference>
<organism evidence="1 2">
    <name type="scientific">Oleiharenicola lentus</name>
    <dbReference type="NCBI Taxonomy" id="2508720"/>
    <lineage>
        <taxon>Bacteria</taxon>
        <taxon>Pseudomonadati</taxon>
        <taxon>Verrucomicrobiota</taxon>
        <taxon>Opitutia</taxon>
        <taxon>Opitutales</taxon>
        <taxon>Opitutaceae</taxon>
        <taxon>Oleiharenicola</taxon>
    </lineage>
</organism>
<dbReference type="Proteomes" id="UP000290218">
    <property type="component" value="Unassembled WGS sequence"/>
</dbReference>
<dbReference type="InterPro" id="IPR022265">
    <property type="entry name" value="CHP03790"/>
</dbReference>
<name>A0A4Q1C812_9BACT</name>
<evidence type="ECO:0000313" key="2">
    <source>
        <dbReference type="Proteomes" id="UP000290218"/>
    </source>
</evidence>
<comment type="caution">
    <text evidence="1">The sequence shown here is derived from an EMBL/GenBank/DDBJ whole genome shotgun (WGS) entry which is preliminary data.</text>
</comment>
<gene>
    <name evidence="1" type="ORF">ESB00_03275</name>
</gene>
<keyword evidence="2" id="KW-1185">Reference proteome</keyword>
<sequence>MKRILWLLGLLGLSLARGDELSARLIVLANSRQPESVALARFYTEQRDIPETNVIALPLPVEESITWRQFIDEVWRPLQDELYRRGWIEGTASSLLDPFGRRRYAPSGHRISYLVTCRGVPLRIHHDPTLPRLKDGVQILEQFNRNEAAVDAELSLLALGNHEIAGLVGNPLFAQRGPLTLDAAQVVKVTRLDGPTWESARRLVSSALAAERSGLIGRYYLDLRGPHAEGDKWLQTVHRQLEALGFPGDTEETAATLPSEARFDLPVFYFGWYADNLNGPFAKEGFAFPAGAVAVHIHSYSARTLHAPAEGWCGPLVARGVTATVGNVFEPFLEFTHRPSLLLRALSEGRNFGDASYYALPVLSWQAVAVGDPLYRPFKAGLEEQLERVDLLIPELAALVRLRQSNLLALRGQFTEAIGLARAALRSARAAGDVRLEEEVAQRLKKLETPEAPSSPTVLVK</sequence>
<evidence type="ECO:0000313" key="1">
    <source>
        <dbReference type="EMBL" id="RXK54932.1"/>
    </source>
</evidence>
<dbReference type="AlphaFoldDB" id="A0A4Q1C812"/>
<reference evidence="1 2" key="1">
    <citation type="submission" date="2019-01" db="EMBL/GenBank/DDBJ databases">
        <title>Lacunisphaera sp. strain TWA-58.</title>
        <authorList>
            <person name="Chen W.-M."/>
        </authorList>
    </citation>
    <scope>NUCLEOTIDE SEQUENCE [LARGE SCALE GENOMIC DNA]</scope>
    <source>
        <strain evidence="1 2">TWA-58</strain>
    </source>
</reference>